<dbReference type="SUPFAM" id="SSF55797">
    <property type="entry name" value="PR-1-like"/>
    <property type="match status" value="1"/>
</dbReference>
<reference evidence="4" key="1">
    <citation type="journal article" date="2019" name="Int. J. Syst. Evol. Microbiol.">
        <title>The Global Catalogue of Microorganisms (GCM) 10K type strain sequencing project: providing services to taxonomists for standard genome sequencing and annotation.</title>
        <authorList>
            <consortium name="The Broad Institute Genomics Platform"/>
            <consortium name="The Broad Institute Genome Sequencing Center for Infectious Disease"/>
            <person name="Wu L."/>
            <person name="Ma J."/>
        </authorList>
    </citation>
    <scope>NUCLEOTIDE SEQUENCE [LARGE SCALE GENOMIC DNA]</scope>
    <source>
        <strain evidence="4">KCTC 52232</strain>
    </source>
</reference>
<dbReference type="PANTHER" id="PTHR31157:SF1">
    <property type="entry name" value="SCP DOMAIN-CONTAINING PROTEIN"/>
    <property type="match status" value="1"/>
</dbReference>
<protein>
    <submittedName>
        <fullName evidence="3">CAP domain-containing protein</fullName>
    </submittedName>
</protein>
<dbReference type="InterPro" id="IPR014044">
    <property type="entry name" value="CAP_dom"/>
</dbReference>
<dbReference type="Pfam" id="PF00188">
    <property type="entry name" value="CAP"/>
    <property type="match status" value="1"/>
</dbReference>
<feature type="signal peptide" evidence="1">
    <location>
        <begin position="1"/>
        <end position="20"/>
    </location>
</feature>
<evidence type="ECO:0000256" key="1">
    <source>
        <dbReference type="SAM" id="SignalP"/>
    </source>
</evidence>
<dbReference type="Gene3D" id="3.40.33.10">
    <property type="entry name" value="CAP"/>
    <property type="match status" value="1"/>
</dbReference>
<feature type="domain" description="SCP" evidence="2">
    <location>
        <begin position="33"/>
        <end position="156"/>
    </location>
</feature>
<evidence type="ECO:0000313" key="4">
    <source>
        <dbReference type="Proteomes" id="UP001597601"/>
    </source>
</evidence>
<feature type="chain" id="PRO_5046912991" evidence="1">
    <location>
        <begin position="21"/>
        <end position="186"/>
    </location>
</feature>
<proteinExistence type="predicted"/>
<dbReference type="CDD" id="cd05379">
    <property type="entry name" value="CAP_bacterial"/>
    <property type="match status" value="1"/>
</dbReference>
<keyword evidence="4" id="KW-1185">Reference proteome</keyword>
<gene>
    <name evidence="3" type="ORF">ACFSYC_09945</name>
</gene>
<evidence type="ECO:0000259" key="2">
    <source>
        <dbReference type="Pfam" id="PF00188"/>
    </source>
</evidence>
<dbReference type="EMBL" id="JBHUON010000010">
    <property type="protein sequence ID" value="MFD2865006.1"/>
    <property type="molecule type" value="Genomic_DNA"/>
</dbReference>
<accession>A0ABW5XQE0</accession>
<dbReference type="InterPro" id="IPR035940">
    <property type="entry name" value="CAP_sf"/>
</dbReference>
<sequence length="186" mass="21117">MKYYILGLFLFFTLSQNTFSQSVGSGKFKAEFLEQINKLRQKGCNCGTTKMPPVAPLKWNDDLEKAAKGHAQEMAKKKYFSHSSKDGRSAMTRAEDAGYTHKGFRSFTVGENIAQGQPTIDEVMDGWFKSPSHCMNLMNPDFKEVGVWLHNTYWVQDFGGREEFSSQLKEMLKSGKARILPQPVKN</sequence>
<organism evidence="3 4">
    <name type="scientific">Mucilaginibacter antarcticus</name>
    <dbReference type="NCBI Taxonomy" id="1855725"/>
    <lineage>
        <taxon>Bacteria</taxon>
        <taxon>Pseudomonadati</taxon>
        <taxon>Bacteroidota</taxon>
        <taxon>Sphingobacteriia</taxon>
        <taxon>Sphingobacteriales</taxon>
        <taxon>Sphingobacteriaceae</taxon>
        <taxon>Mucilaginibacter</taxon>
    </lineage>
</organism>
<comment type="caution">
    <text evidence="3">The sequence shown here is derived from an EMBL/GenBank/DDBJ whole genome shotgun (WGS) entry which is preliminary data.</text>
</comment>
<name>A0ABW5XQE0_9SPHI</name>
<dbReference type="RefSeq" id="WP_377126533.1">
    <property type="nucleotide sequence ID" value="NZ_JBHUON010000010.1"/>
</dbReference>
<dbReference type="Proteomes" id="UP001597601">
    <property type="component" value="Unassembled WGS sequence"/>
</dbReference>
<dbReference type="PANTHER" id="PTHR31157">
    <property type="entry name" value="SCP DOMAIN-CONTAINING PROTEIN"/>
    <property type="match status" value="1"/>
</dbReference>
<keyword evidence="1" id="KW-0732">Signal</keyword>
<evidence type="ECO:0000313" key="3">
    <source>
        <dbReference type="EMBL" id="MFD2865006.1"/>
    </source>
</evidence>